<organism evidence="3 4">
    <name type="scientific">Euplotes crassus</name>
    <dbReference type="NCBI Taxonomy" id="5936"/>
    <lineage>
        <taxon>Eukaryota</taxon>
        <taxon>Sar</taxon>
        <taxon>Alveolata</taxon>
        <taxon>Ciliophora</taxon>
        <taxon>Intramacronucleata</taxon>
        <taxon>Spirotrichea</taxon>
        <taxon>Hypotrichia</taxon>
        <taxon>Euplotida</taxon>
        <taxon>Euplotidae</taxon>
        <taxon>Moneuplotes</taxon>
    </lineage>
</organism>
<feature type="compositionally biased region" description="Low complexity" evidence="1">
    <location>
        <begin position="91"/>
        <end position="107"/>
    </location>
</feature>
<feature type="region of interest" description="Disordered" evidence="1">
    <location>
        <begin position="66"/>
        <end position="118"/>
    </location>
</feature>
<accession>A0AAD1UJQ4</accession>
<evidence type="ECO:0000313" key="4">
    <source>
        <dbReference type="Proteomes" id="UP001295684"/>
    </source>
</evidence>
<dbReference type="Proteomes" id="UP001295684">
    <property type="component" value="Unassembled WGS sequence"/>
</dbReference>
<sequence>MAPKFLSQSRFTVLIATLLIVISLSSATLLKNQRRTLPNFHKVTDNGSVIHNKLSNSAFFLGQTQAPTQAPQAPTNTSQAPRQNLQTSAGSAQPQPKTQSSQSAQPSAPAPRPVKSDDEFRKVDSYQQYLINLIKPTYLKEFETPFKNITAVGSDHVYDLIDYYDDRILLIDFYTRKGNHEDVVSDLKTLIGDNKKCYDQILYIDCNADLRYEFYNILYDLNLLTQPLNYFPNFLVLKKGQGDMIRGDDSAQLIYEKVLSMLE</sequence>
<keyword evidence="4" id="KW-1185">Reference proteome</keyword>
<proteinExistence type="predicted"/>
<reference evidence="3" key="1">
    <citation type="submission" date="2023-07" db="EMBL/GenBank/DDBJ databases">
        <authorList>
            <consortium name="AG Swart"/>
            <person name="Singh M."/>
            <person name="Singh A."/>
            <person name="Seah K."/>
            <person name="Emmerich C."/>
        </authorList>
    </citation>
    <scope>NUCLEOTIDE SEQUENCE</scope>
    <source>
        <strain evidence="3">DP1</strain>
    </source>
</reference>
<keyword evidence="2" id="KW-0732">Signal</keyword>
<evidence type="ECO:0000256" key="1">
    <source>
        <dbReference type="SAM" id="MobiDB-lite"/>
    </source>
</evidence>
<evidence type="ECO:0000313" key="3">
    <source>
        <dbReference type="EMBL" id="CAI2370658.1"/>
    </source>
</evidence>
<feature type="signal peptide" evidence="2">
    <location>
        <begin position="1"/>
        <end position="27"/>
    </location>
</feature>
<name>A0AAD1UJQ4_EUPCR</name>
<feature type="chain" id="PRO_5041969291" evidence="2">
    <location>
        <begin position="28"/>
        <end position="263"/>
    </location>
</feature>
<evidence type="ECO:0000256" key="2">
    <source>
        <dbReference type="SAM" id="SignalP"/>
    </source>
</evidence>
<protein>
    <submittedName>
        <fullName evidence="3">Uncharacterized protein</fullName>
    </submittedName>
</protein>
<dbReference type="EMBL" id="CAMPGE010011856">
    <property type="protein sequence ID" value="CAI2370658.1"/>
    <property type="molecule type" value="Genomic_DNA"/>
</dbReference>
<gene>
    <name evidence="3" type="ORF">ECRASSUSDP1_LOCUS11975</name>
</gene>
<dbReference type="AlphaFoldDB" id="A0AAD1UJQ4"/>
<feature type="compositionally biased region" description="Low complexity" evidence="1">
    <location>
        <begin position="66"/>
        <end position="81"/>
    </location>
</feature>
<comment type="caution">
    <text evidence="3">The sequence shown here is derived from an EMBL/GenBank/DDBJ whole genome shotgun (WGS) entry which is preliminary data.</text>
</comment>